<feature type="domain" description="PilZ" evidence="1">
    <location>
        <begin position="83"/>
        <end position="180"/>
    </location>
</feature>
<proteinExistence type="predicted"/>
<evidence type="ECO:0000313" key="3">
    <source>
        <dbReference type="Proteomes" id="UP000815846"/>
    </source>
</evidence>
<protein>
    <submittedName>
        <fullName evidence="2">PilZ domain-containing protein</fullName>
    </submittedName>
</protein>
<keyword evidence="3" id="KW-1185">Reference proteome</keyword>
<evidence type="ECO:0000313" key="2">
    <source>
        <dbReference type="EMBL" id="TYK65500.1"/>
    </source>
</evidence>
<dbReference type="Proteomes" id="UP000815846">
    <property type="component" value="Unassembled WGS sequence"/>
</dbReference>
<gene>
    <name evidence="2" type="ORF">CWS31_010430</name>
</gene>
<name>A0ABY3MWC4_9GAMM</name>
<evidence type="ECO:0000259" key="1">
    <source>
        <dbReference type="Pfam" id="PF07238"/>
    </source>
</evidence>
<dbReference type="InterPro" id="IPR009875">
    <property type="entry name" value="PilZ_domain"/>
</dbReference>
<reference evidence="2 3" key="1">
    <citation type="submission" date="2019-08" db="EMBL/GenBank/DDBJ databases">
        <title>Microbe sample from Colwellia echini.</title>
        <authorList>
            <person name="Christiansen L."/>
            <person name="Pathiraja D."/>
            <person name="Schultz-Johansen M."/>
            <person name="Choi I.-G."/>
            <person name="Stougaard P."/>
        </authorList>
    </citation>
    <scope>NUCLEOTIDE SEQUENCE [LARGE SCALE GENOMIC DNA]</scope>
    <source>
        <strain evidence="2 3">A3</strain>
    </source>
</reference>
<organism evidence="2 3">
    <name type="scientific">Colwellia echini</name>
    <dbReference type="NCBI Taxonomy" id="1982103"/>
    <lineage>
        <taxon>Bacteria</taxon>
        <taxon>Pseudomonadati</taxon>
        <taxon>Pseudomonadota</taxon>
        <taxon>Gammaproteobacteria</taxon>
        <taxon>Alteromonadales</taxon>
        <taxon>Colwelliaceae</taxon>
        <taxon>Colwellia</taxon>
    </lineage>
</organism>
<comment type="caution">
    <text evidence="2">The sequence shown here is derived from an EMBL/GenBank/DDBJ whole genome shotgun (WGS) entry which is preliminary data.</text>
</comment>
<dbReference type="Pfam" id="PF07238">
    <property type="entry name" value="PilZ"/>
    <property type="match status" value="1"/>
</dbReference>
<accession>A0ABY3MWC4</accession>
<sequence>MNELSLAQKTAQFDEFFAITHNFSVNITPIDNSETIDFEKFMESIPAPFKLATEMSSIDQSALRSIQNLGNSAAQLVSFLNQQSQKIDLLISYILSQQDDKQHRFSGLQFGGGGIKFIAEKAFDIGQLVELKIFLLEHNCAIYCYGEIIEVEAETVNEKTTHKVTFHFIREEDRETLVRASLHEQSKQLQKLAKLRNQKNESEG</sequence>
<dbReference type="EMBL" id="PJAI02000010">
    <property type="protein sequence ID" value="TYK65500.1"/>
    <property type="molecule type" value="Genomic_DNA"/>
</dbReference>
<dbReference type="RefSeq" id="WP_101345020.1">
    <property type="nucleotide sequence ID" value="NZ_PJAI02000010.1"/>
</dbReference>